<keyword evidence="1" id="KW-1185">Reference proteome</keyword>
<proteinExistence type="predicted"/>
<gene>
    <name evidence="2" type="primary">LOC113473814</name>
</gene>
<dbReference type="GeneID" id="113473814"/>
<sequence length="90" mass="10350">IDYQKKLDELKTWNANKEAGQSLLNISTTQGEALFSQVTLKDRDTIRSNLRNLRDNMDGLIDKSSVLMKKLESLIIQKSSFDESYKQIVQ</sequence>
<evidence type="ECO:0000313" key="1">
    <source>
        <dbReference type="Proteomes" id="UP000079169"/>
    </source>
</evidence>
<reference evidence="2" key="1">
    <citation type="submission" date="2025-08" db="UniProtKB">
        <authorList>
            <consortium name="RefSeq"/>
        </authorList>
    </citation>
    <scope>IDENTIFICATION</scope>
</reference>
<feature type="non-terminal residue" evidence="2">
    <location>
        <position position="1"/>
    </location>
</feature>
<dbReference type="KEGG" id="dci:113473814"/>
<dbReference type="RefSeq" id="XP_026689055.1">
    <property type="nucleotide sequence ID" value="XM_026833254.1"/>
</dbReference>
<feature type="non-terminal residue" evidence="2">
    <location>
        <position position="90"/>
    </location>
</feature>
<dbReference type="Proteomes" id="UP000079169">
    <property type="component" value="Unplaced"/>
</dbReference>
<protein>
    <submittedName>
        <fullName evidence="2">Uncharacterized protein LOC113473814</fullName>
    </submittedName>
</protein>
<dbReference type="PaxDb" id="121845-A0A3Q0JQD3"/>
<organism evidence="1 2">
    <name type="scientific">Diaphorina citri</name>
    <name type="common">Asian citrus psyllid</name>
    <dbReference type="NCBI Taxonomy" id="121845"/>
    <lineage>
        <taxon>Eukaryota</taxon>
        <taxon>Metazoa</taxon>
        <taxon>Ecdysozoa</taxon>
        <taxon>Arthropoda</taxon>
        <taxon>Hexapoda</taxon>
        <taxon>Insecta</taxon>
        <taxon>Pterygota</taxon>
        <taxon>Neoptera</taxon>
        <taxon>Paraneoptera</taxon>
        <taxon>Hemiptera</taxon>
        <taxon>Sternorrhyncha</taxon>
        <taxon>Psylloidea</taxon>
        <taxon>Psyllidae</taxon>
        <taxon>Diaphorininae</taxon>
        <taxon>Diaphorina</taxon>
    </lineage>
</organism>
<dbReference type="AlphaFoldDB" id="A0A3Q0JQD3"/>
<dbReference type="STRING" id="121845.A0A3Q0JQD3"/>
<accession>A0A3Q0JQD3</accession>
<evidence type="ECO:0000313" key="2">
    <source>
        <dbReference type="RefSeq" id="XP_026689055.1"/>
    </source>
</evidence>
<name>A0A3Q0JQD3_DIACI</name>